<evidence type="ECO:0000256" key="1">
    <source>
        <dbReference type="ARBA" id="ARBA00022729"/>
    </source>
</evidence>
<dbReference type="InterPro" id="IPR036514">
    <property type="entry name" value="SGNH_hydro_sf"/>
</dbReference>
<protein>
    <submittedName>
        <fullName evidence="4">T9SS type A sorting domain-containing protein</fullName>
    </submittedName>
</protein>
<dbReference type="AlphaFoldDB" id="A0A5M7BA11"/>
<feature type="domain" description="Secretion system C-terminal sorting" evidence="3">
    <location>
        <begin position="652"/>
        <end position="720"/>
    </location>
</feature>
<organism evidence="4 7">
    <name type="scientific">Algibacter amylolyticus</name>
    <dbReference type="NCBI Taxonomy" id="1608400"/>
    <lineage>
        <taxon>Bacteria</taxon>
        <taxon>Pseudomonadati</taxon>
        <taxon>Bacteroidota</taxon>
        <taxon>Flavobacteriia</taxon>
        <taxon>Flavobacteriales</taxon>
        <taxon>Flavobacteriaceae</taxon>
        <taxon>Algibacter</taxon>
    </lineage>
</organism>
<reference evidence="5 6" key="2">
    <citation type="submission" date="2019-07" db="EMBL/GenBank/DDBJ databases">
        <title>Algibacter marinivivus sp. nov., isolated from the surface of a marine red alga.</title>
        <authorList>
            <person name="Zhong X."/>
            <person name="Xu W."/>
            <person name="Zhang Y."/>
            <person name="Zhang Q."/>
            <person name="Du Z."/>
        </authorList>
    </citation>
    <scope>NUCLEOTIDE SEQUENCE [LARGE SCALE GENOMIC DNA]</scope>
    <source>
        <strain evidence="5 6">RU-4-M-4</strain>
    </source>
</reference>
<keyword evidence="1 2" id="KW-0732">Signal</keyword>
<dbReference type="Pfam" id="PF18962">
    <property type="entry name" value="Por_Secre_tail"/>
    <property type="match status" value="1"/>
</dbReference>
<name>A0A5M7BA11_9FLAO</name>
<evidence type="ECO:0000259" key="3">
    <source>
        <dbReference type="Pfam" id="PF18962"/>
    </source>
</evidence>
<dbReference type="EMBL" id="VMBF01000004">
    <property type="protein sequence ID" value="TSJ77652.1"/>
    <property type="molecule type" value="Genomic_DNA"/>
</dbReference>
<sequence length="730" mass="81463">MKKISLLVVILSAFLMTRISAQTENINILFLGNSFTFTNEVPNLVKEVVELGNPNTTVNAERITYPGNDMFRHHNYYMSQSYIEEATINEATINERIAIITGYKALIEAPDPQEWSDYWNIIGQDAPDFTKLYFDKAITDHQALLTEIQAGNRTAWDYVVIQSWRDDMVDGEAYAIYAKRLAEAAQAQGVKVILYITAPFVQNSHPVASPLLQQRTAKQLKVAHDLAEEIGAFAVIPVPLAMNMVQKERGELTFCYVNDYHPNQRCGFITANMFYSALIGESPEGLDFDRVKRSNQLDPDGNPGLLIFETEERDYLQAKAHEAVVAFKTDYANIYAELSTAVDDVFPYGDAFYWKSEVGNGVVAISQDNTALVESPLEIEESKAKFYVEKSATTGYVNLFTVGGDKVGYDKNNQKLPLYVTNDVTAGFDFVLLNYADNKFSLIPRTFENKGRVGATTVGGELMINCSSATAKNNDITVFERLETLDGFDVGIPYGKELVIKSIGSGKYLGVDRTDGNKIYAKTEPADLTADNVFTLLISADANYALIVSAVNESVRFYFNSTVDKSGFTLAATNTYDSNNTRYTPVSLDNSQVRFIPKAYPNNWIRYDDTENGTIDAGGTEADDNTLYEWSLASDMSSLSTSNEIETTTFKVYPNPATDKLTIKLNNKIEGDFNLKVYSLLGKQLMHLKLKPNGYPVNHDINLNGLDEGMYFLTIEKLGVIQTLKFIKQD</sequence>
<evidence type="ECO:0000313" key="5">
    <source>
        <dbReference type="EMBL" id="TSJ77652.1"/>
    </source>
</evidence>
<evidence type="ECO:0000313" key="7">
    <source>
        <dbReference type="Proteomes" id="UP000322315"/>
    </source>
</evidence>
<comment type="caution">
    <text evidence="4">The sequence shown here is derived from an EMBL/GenBank/DDBJ whole genome shotgun (WGS) entry which is preliminary data.</text>
</comment>
<dbReference type="NCBIfam" id="TIGR04183">
    <property type="entry name" value="Por_Secre_tail"/>
    <property type="match status" value="1"/>
</dbReference>
<dbReference type="Proteomes" id="UP000315145">
    <property type="component" value="Unassembled WGS sequence"/>
</dbReference>
<accession>A0A5M7BA11</accession>
<dbReference type="SUPFAM" id="SSF52266">
    <property type="entry name" value="SGNH hydrolase"/>
    <property type="match status" value="1"/>
</dbReference>
<evidence type="ECO:0000313" key="6">
    <source>
        <dbReference type="Proteomes" id="UP000315145"/>
    </source>
</evidence>
<dbReference type="EMBL" id="VWRS01000004">
    <property type="protein sequence ID" value="KAA5825158.1"/>
    <property type="molecule type" value="Genomic_DNA"/>
</dbReference>
<evidence type="ECO:0000313" key="4">
    <source>
        <dbReference type="EMBL" id="KAA5825158.1"/>
    </source>
</evidence>
<dbReference type="Proteomes" id="UP000322315">
    <property type="component" value="Unassembled WGS sequence"/>
</dbReference>
<gene>
    <name evidence="4" type="ORF">F2B50_08150</name>
    <name evidence="5" type="ORF">FPF71_08150</name>
</gene>
<dbReference type="InterPro" id="IPR026444">
    <property type="entry name" value="Secre_tail"/>
</dbReference>
<dbReference type="Gene3D" id="3.40.50.1110">
    <property type="entry name" value="SGNH hydrolase"/>
    <property type="match status" value="1"/>
</dbReference>
<proteinExistence type="predicted"/>
<feature type="chain" id="PRO_5024415183" evidence="2">
    <location>
        <begin position="22"/>
        <end position="730"/>
    </location>
</feature>
<dbReference type="RefSeq" id="WP_144116190.1">
    <property type="nucleotide sequence ID" value="NZ_JACHGE010000005.1"/>
</dbReference>
<feature type="signal peptide" evidence="2">
    <location>
        <begin position="1"/>
        <end position="21"/>
    </location>
</feature>
<evidence type="ECO:0000256" key="2">
    <source>
        <dbReference type="SAM" id="SignalP"/>
    </source>
</evidence>
<dbReference type="OrthoDB" id="9792152at2"/>
<reference evidence="4" key="3">
    <citation type="submission" date="2019-09" db="EMBL/GenBank/DDBJ databases">
        <authorList>
            <person name="Zhang D.-C."/>
        </authorList>
    </citation>
    <scope>NUCLEOTIDE SEQUENCE</scope>
    <source>
        <strain evidence="4">RU-4-M-4</strain>
    </source>
</reference>
<dbReference type="GO" id="GO:0016788">
    <property type="term" value="F:hydrolase activity, acting on ester bonds"/>
    <property type="evidence" value="ECO:0007669"/>
    <property type="project" value="UniProtKB-ARBA"/>
</dbReference>
<keyword evidence="6" id="KW-1185">Reference proteome</keyword>
<reference evidence="4 7" key="1">
    <citation type="journal article" date="2015" name="Int. J. Syst. Evol. Microbiol.">
        <title>Algibacter amylolyticus sp. nov., isolated from intertidal sediment.</title>
        <authorList>
            <person name="Zhang D.C."/>
            <person name="Wu J."/>
            <person name="Neuner K."/>
            <person name="Yao J."/>
            <person name="Margesin R."/>
        </authorList>
    </citation>
    <scope>NUCLEOTIDE SEQUENCE [LARGE SCALE GENOMIC DNA]</scope>
    <source>
        <strain evidence="4 7">RU-4-M-4</strain>
    </source>
</reference>